<dbReference type="RefSeq" id="WP_152284475.1">
    <property type="nucleotide sequence ID" value="NZ_WFLI01000035.1"/>
</dbReference>
<comment type="caution">
    <text evidence="2">The sequence shown here is derived from an EMBL/GenBank/DDBJ whole genome shotgun (WGS) entry which is preliminary data.</text>
</comment>
<keyword evidence="3" id="KW-1185">Reference proteome</keyword>
<evidence type="ECO:0000313" key="2">
    <source>
        <dbReference type="EMBL" id="KAB8061851.1"/>
    </source>
</evidence>
<evidence type="ECO:0000313" key="3">
    <source>
        <dbReference type="Proteomes" id="UP000468717"/>
    </source>
</evidence>
<dbReference type="Proteomes" id="UP000468717">
    <property type="component" value="Unassembled WGS sequence"/>
</dbReference>
<protein>
    <submittedName>
        <fullName evidence="2">DUF4240 domain-containing protein</fullName>
    </submittedName>
</protein>
<feature type="domain" description="DUF4240" evidence="1">
    <location>
        <begin position="1"/>
        <end position="119"/>
    </location>
</feature>
<sequence>MNEEKFWQLIEQIDREALEDGDADAAVEPLTEALARLPVKDIKGFEECLAQALYQLDGKVFADHAGASGKSADGFLYARCFVVGSGKAAYDSVLADPALMPAQTDEWLEELLSVAPEAWSEKTGRDTDDWDFSASVDYETGSNSAAWPG</sequence>
<proteinExistence type="predicted"/>
<dbReference type="InterPro" id="IPR025334">
    <property type="entry name" value="DUF4240"/>
</dbReference>
<dbReference type="EMBL" id="WFLI01000035">
    <property type="protein sequence ID" value="KAB8061851.1"/>
    <property type="molecule type" value="Genomic_DNA"/>
</dbReference>
<accession>A0A6I1IBU8</accession>
<organism evidence="2 3">
    <name type="scientific">Janthinobacterium violaceinigrum</name>
    <dbReference type="NCBI Taxonomy" id="2654252"/>
    <lineage>
        <taxon>Bacteria</taxon>
        <taxon>Pseudomonadati</taxon>
        <taxon>Pseudomonadota</taxon>
        <taxon>Betaproteobacteria</taxon>
        <taxon>Burkholderiales</taxon>
        <taxon>Oxalobacteraceae</taxon>
        <taxon>Janthinobacterium</taxon>
    </lineage>
</organism>
<reference evidence="2 3" key="1">
    <citation type="submission" date="2019-10" db="EMBL/GenBank/DDBJ databases">
        <title>Three novel species isolated from a subtropical stream in China.</title>
        <authorList>
            <person name="Lu H."/>
        </authorList>
    </citation>
    <scope>NUCLEOTIDE SEQUENCE [LARGE SCALE GENOMIC DNA]</scope>
    <source>
        <strain evidence="2 3">FT13W</strain>
    </source>
</reference>
<gene>
    <name evidence="2" type="ORF">GCN75_23130</name>
</gene>
<evidence type="ECO:0000259" key="1">
    <source>
        <dbReference type="Pfam" id="PF14024"/>
    </source>
</evidence>
<dbReference type="AlphaFoldDB" id="A0A6I1IBU8"/>
<name>A0A6I1IBU8_9BURK</name>
<dbReference type="Pfam" id="PF14024">
    <property type="entry name" value="DUF4240"/>
    <property type="match status" value="1"/>
</dbReference>